<dbReference type="Proteomes" id="UP001486207">
    <property type="component" value="Unassembled WGS sequence"/>
</dbReference>
<dbReference type="RefSeq" id="WP_190074744.1">
    <property type="nucleotide sequence ID" value="NZ_BNBM01000020.1"/>
</dbReference>
<comment type="caution">
    <text evidence="1">The sequence shown here is derived from an EMBL/GenBank/DDBJ whole genome shotgun (WGS) entry which is preliminary data.</text>
</comment>
<evidence type="ECO:0000313" key="1">
    <source>
        <dbReference type="EMBL" id="MER7378001.1"/>
    </source>
</evidence>
<organism evidence="1 2">
    <name type="scientific">Streptomyces lanatus</name>
    <dbReference type="NCBI Taxonomy" id="66900"/>
    <lineage>
        <taxon>Bacteria</taxon>
        <taxon>Bacillati</taxon>
        <taxon>Actinomycetota</taxon>
        <taxon>Actinomycetes</taxon>
        <taxon>Kitasatosporales</taxon>
        <taxon>Streptomycetaceae</taxon>
        <taxon>Streptomyces</taxon>
    </lineage>
</organism>
<protein>
    <submittedName>
        <fullName evidence="1">Uncharacterized protein</fullName>
    </submittedName>
</protein>
<keyword evidence="2" id="KW-1185">Reference proteome</keyword>
<gene>
    <name evidence="1" type="ORF">ABT384_35830</name>
</gene>
<accession>A0ABV1Y2B2</accession>
<sequence>MSALDVLVRFGCTAAIGPLRCGAAVDEAVEAFGPPWEMGPVSRRRRWPRLFAYGDAEFCVCRCRRITLISVQTWRDVIELPVPGTTALATFAGSLTRAQVTAELGAVGCRLSPVTLGQPPGQIALRAGASGVVFTFRAEAGCEPLLENAGHWSSCHVCTPPAVGAADHGFGV</sequence>
<reference evidence="1 2" key="1">
    <citation type="submission" date="2024-06" db="EMBL/GenBank/DDBJ databases">
        <title>The Natural Products Discovery Center: Release of the First 8490 Sequenced Strains for Exploring Actinobacteria Biosynthetic Diversity.</title>
        <authorList>
            <person name="Kalkreuter E."/>
            <person name="Kautsar S.A."/>
            <person name="Yang D."/>
            <person name="Bader C.D."/>
            <person name="Teijaro C.N."/>
            <person name="Fluegel L."/>
            <person name="Davis C.M."/>
            <person name="Simpson J.R."/>
            <person name="Lauterbach L."/>
            <person name="Steele A.D."/>
            <person name="Gui C."/>
            <person name="Meng S."/>
            <person name="Li G."/>
            <person name="Viehrig K."/>
            <person name="Ye F."/>
            <person name="Su P."/>
            <person name="Kiefer A.F."/>
            <person name="Nichols A."/>
            <person name="Cepeda A.J."/>
            <person name="Yan W."/>
            <person name="Fan B."/>
            <person name="Jiang Y."/>
            <person name="Adhikari A."/>
            <person name="Zheng C.-J."/>
            <person name="Schuster L."/>
            <person name="Cowan T.M."/>
            <person name="Smanski M.J."/>
            <person name="Chevrette M.G."/>
            <person name="De Carvalho L.P.S."/>
            <person name="Shen B."/>
        </authorList>
    </citation>
    <scope>NUCLEOTIDE SEQUENCE [LARGE SCALE GENOMIC DNA]</scope>
    <source>
        <strain evidence="1 2">NPDC000155</strain>
    </source>
</reference>
<proteinExistence type="predicted"/>
<dbReference type="EMBL" id="JBEPFB010000021">
    <property type="protein sequence ID" value="MER7378001.1"/>
    <property type="molecule type" value="Genomic_DNA"/>
</dbReference>
<evidence type="ECO:0000313" key="2">
    <source>
        <dbReference type="Proteomes" id="UP001486207"/>
    </source>
</evidence>
<name>A0ABV1Y2B2_9ACTN</name>